<proteinExistence type="predicted"/>
<protein>
    <submittedName>
        <fullName evidence="2">Uncharacterized protein</fullName>
    </submittedName>
</protein>
<feature type="compositionally biased region" description="Acidic residues" evidence="1">
    <location>
        <begin position="514"/>
        <end position="525"/>
    </location>
</feature>
<feature type="compositionally biased region" description="Basic and acidic residues" evidence="1">
    <location>
        <begin position="82"/>
        <end position="91"/>
    </location>
</feature>
<feature type="region of interest" description="Disordered" evidence="1">
    <location>
        <begin position="507"/>
        <end position="588"/>
    </location>
</feature>
<feature type="compositionally biased region" description="Low complexity" evidence="1">
    <location>
        <begin position="177"/>
        <end position="187"/>
    </location>
</feature>
<sequence>MGGGSDGEASGANSQSTSVTRQYSVVTESSVPQSESEVVDLTSDEVVTEAQGDGSSQFSSPNLSLPRKDGRPRRSVSFASDLRVKENLEREMADDDFGLGTGDPLAGPDQQDAGQAEVLTTPSNGRTGGSVTEKSRDSDVDQEAPVDLGPTASATVAATAVETTPSQASRPVRRSSRSSTSVAARTPPSRSRKTQQGVASRRPTRVITATVSSKRGTDSTAFAPSVANVSLALNARKLPMNAERFLEPGFIAPGAQKAWCKRTCPLDFAFLALLYNVENANHPWAAVHKRMPAEPQIFSLGNFVPGTKISIRAVGLGRLVRMWRQLSEHCSEENEKADISVALWERRHWLQQSAMENAILAFRKTCDPQGPFLFFVLELWSELNRTRNLRADQADRLRLQIARLWDWCTSDDGPPEHPAEILVEPSHLQYSIEVLDGAPQTLNWSRELRVLDAKQPWRNCWVDAPAEHPYNTLFAPCNPEIPFFVLTAIASQVAVDPSLSDAEIQAPWVRDDSVVDEADPEESVESGDTPAETSAIVTSEESKSEEVCEALNEASFPFSRGSASTTAGSSVVSPSPATDVSAAEDPPEEIVLAPFDLLVQIATSQPPASD</sequence>
<keyword evidence="3" id="KW-1185">Reference proteome</keyword>
<name>A0A225V6I9_9STRA</name>
<dbReference type="AlphaFoldDB" id="A0A225V6I9"/>
<evidence type="ECO:0000313" key="3">
    <source>
        <dbReference type="Proteomes" id="UP000198211"/>
    </source>
</evidence>
<dbReference type="EMBL" id="NBNE01007119">
    <property type="protein sequence ID" value="OWZ01071.1"/>
    <property type="molecule type" value="Genomic_DNA"/>
</dbReference>
<evidence type="ECO:0000313" key="2">
    <source>
        <dbReference type="EMBL" id="OWZ01071.1"/>
    </source>
</evidence>
<organism evidence="2 3">
    <name type="scientific">Phytophthora megakarya</name>
    <dbReference type="NCBI Taxonomy" id="4795"/>
    <lineage>
        <taxon>Eukaryota</taxon>
        <taxon>Sar</taxon>
        <taxon>Stramenopiles</taxon>
        <taxon>Oomycota</taxon>
        <taxon>Peronosporomycetes</taxon>
        <taxon>Peronosporales</taxon>
        <taxon>Peronosporaceae</taxon>
        <taxon>Phytophthora</taxon>
    </lineage>
</organism>
<feature type="compositionally biased region" description="Low complexity" evidence="1">
    <location>
        <begin position="561"/>
        <end position="578"/>
    </location>
</feature>
<comment type="caution">
    <text evidence="2">The sequence shown here is derived from an EMBL/GenBank/DDBJ whole genome shotgun (WGS) entry which is preliminary data.</text>
</comment>
<feature type="compositionally biased region" description="Polar residues" evidence="1">
    <location>
        <begin position="53"/>
        <end position="63"/>
    </location>
</feature>
<feature type="region of interest" description="Disordered" evidence="1">
    <location>
        <begin position="1"/>
        <end position="212"/>
    </location>
</feature>
<dbReference type="Proteomes" id="UP000198211">
    <property type="component" value="Unassembled WGS sequence"/>
</dbReference>
<reference evidence="3" key="1">
    <citation type="submission" date="2017-03" db="EMBL/GenBank/DDBJ databases">
        <title>Phytopthora megakarya and P. palmivora, two closely related causual agents of cacao black pod achieved similar genome size and gene model numbers by different mechanisms.</title>
        <authorList>
            <person name="Ali S."/>
            <person name="Shao J."/>
            <person name="Larry D.J."/>
            <person name="Kronmiller B."/>
            <person name="Shen D."/>
            <person name="Strem M.D."/>
            <person name="Melnick R.L."/>
            <person name="Guiltinan M.J."/>
            <person name="Tyler B.M."/>
            <person name="Meinhardt L.W."/>
            <person name="Bailey B.A."/>
        </authorList>
    </citation>
    <scope>NUCLEOTIDE SEQUENCE [LARGE SCALE GENOMIC DNA]</scope>
    <source>
        <strain evidence="3">zdho120</strain>
    </source>
</reference>
<feature type="compositionally biased region" description="Polar residues" evidence="1">
    <location>
        <begin position="11"/>
        <end position="23"/>
    </location>
</feature>
<accession>A0A225V6I9</accession>
<feature type="compositionally biased region" description="Low complexity" evidence="1">
    <location>
        <begin position="24"/>
        <end position="36"/>
    </location>
</feature>
<feature type="compositionally biased region" description="Polar residues" evidence="1">
    <location>
        <begin position="118"/>
        <end position="132"/>
    </location>
</feature>
<gene>
    <name evidence="2" type="ORF">PHMEG_00027613</name>
</gene>
<feature type="compositionally biased region" description="Low complexity" evidence="1">
    <location>
        <begin position="150"/>
        <end position="170"/>
    </location>
</feature>
<evidence type="ECO:0000256" key="1">
    <source>
        <dbReference type="SAM" id="MobiDB-lite"/>
    </source>
</evidence>